<dbReference type="GO" id="GO:0005654">
    <property type="term" value="C:nucleoplasm"/>
    <property type="evidence" value="ECO:0007669"/>
    <property type="project" value="TreeGrafter"/>
</dbReference>
<dbReference type="GO" id="GO:0006401">
    <property type="term" value="P:RNA catabolic process"/>
    <property type="evidence" value="ECO:0007669"/>
    <property type="project" value="TreeGrafter"/>
</dbReference>
<evidence type="ECO:0000256" key="3">
    <source>
        <dbReference type="ARBA" id="ARBA00023242"/>
    </source>
</evidence>
<name>A0A9P0W135_9ASCO</name>
<evidence type="ECO:0000259" key="8">
    <source>
        <dbReference type="Pfam" id="PF17745"/>
    </source>
</evidence>
<evidence type="ECO:0000256" key="1">
    <source>
        <dbReference type="ARBA" id="ARBA00004123"/>
    </source>
</evidence>
<keyword evidence="10" id="KW-1185">Reference proteome</keyword>
<organism evidence="9 10">
    <name type="scientific">[Candida] railenensis</name>
    <dbReference type="NCBI Taxonomy" id="45579"/>
    <lineage>
        <taxon>Eukaryota</taxon>
        <taxon>Fungi</taxon>
        <taxon>Dikarya</taxon>
        <taxon>Ascomycota</taxon>
        <taxon>Saccharomycotina</taxon>
        <taxon>Pichiomycetes</taxon>
        <taxon>Debaryomycetaceae</taxon>
        <taxon>Kurtzmaniella</taxon>
    </lineage>
</organism>
<keyword evidence="3" id="KW-0539">Nucleus</keyword>
<sequence>MTVDSQTKIIVLPDQYSTFKIINLPNPAELSTKKSYLFTEDDSAYKIFELREVNGINPYSSNNISLPKSSDSVKSWIIETSAQKETKLSSTVVSGGYILQSPNLVVSSIFNPAYLLASIFCTHAATFSKRFITIEDFIDTLSGLYDDPWVQELPQSLYLDCLPLICDTIVENGETFYKFSMPVTMTFLKSKVAKLVEHFLSSDLKSAPSSQTQFLQHIKSKLYERNQDQTSIPEEILRLAVEKHVVDLVLGSYCLPSVLDEYLKTQSSDFSKYDLHLKELEQKKKDLAMVEQNMNDIAESSAKASANSKGKKKPDPKKKPVKKVAVGKGALDGFFKKAT</sequence>
<feature type="compositionally biased region" description="Low complexity" evidence="6">
    <location>
        <begin position="298"/>
        <end position="308"/>
    </location>
</feature>
<reference evidence="9" key="1">
    <citation type="submission" date="2022-03" db="EMBL/GenBank/DDBJ databases">
        <authorList>
            <person name="Legras J.-L."/>
            <person name="Devillers H."/>
            <person name="Grondin C."/>
        </authorList>
    </citation>
    <scope>NUCLEOTIDE SEQUENCE</scope>
    <source>
        <strain evidence="9">CLIB 1423</strain>
    </source>
</reference>
<dbReference type="AlphaFoldDB" id="A0A9P0W135"/>
<evidence type="ECO:0000313" key="9">
    <source>
        <dbReference type="EMBL" id="CAH2355273.1"/>
    </source>
</evidence>
<dbReference type="EMBL" id="CAKXYY010000023">
    <property type="protein sequence ID" value="CAH2355273.1"/>
    <property type="molecule type" value="Genomic_DNA"/>
</dbReference>
<dbReference type="InterPro" id="IPR040456">
    <property type="entry name" value="RNase_H2_suB"/>
</dbReference>
<dbReference type="Proteomes" id="UP000837801">
    <property type="component" value="Unassembled WGS sequence"/>
</dbReference>
<comment type="subcellular location">
    <subcellularLocation>
        <location evidence="1">Nucleus</location>
    </subcellularLocation>
</comment>
<evidence type="ECO:0000256" key="4">
    <source>
        <dbReference type="ARBA" id="ARBA00024778"/>
    </source>
</evidence>
<protein>
    <recommendedName>
        <fullName evidence="2">Ribonuclease H2 subunit B</fullName>
    </recommendedName>
    <alternativeName>
        <fullName evidence="5">Ribonuclease HI subunit B</fullName>
    </alternativeName>
</protein>
<evidence type="ECO:0000259" key="7">
    <source>
        <dbReference type="Pfam" id="PF09468"/>
    </source>
</evidence>
<evidence type="ECO:0000256" key="5">
    <source>
        <dbReference type="ARBA" id="ARBA00033464"/>
    </source>
</evidence>
<dbReference type="Pfam" id="PF09468">
    <property type="entry name" value="RNase_H2-Ydr279"/>
    <property type="match status" value="1"/>
</dbReference>
<dbReference type="PANTHER" id="PTHR13383:SF11">
    <property type="entry name" value="RIBONUCLEASE H2 SUBUNIT B"/>
    <property type="match status" value="1"/>
</dbReference>
<feature type="domain" description="Ribonuclease H2 subunit B wHTH" evidence="7">
    <location>
        <begin position="114"/>
        <end position="258"/>
    </location>
</feature>
<comment type="function">
    <text evidence="4">Non catalytic subunit of RNase H2, an endonuclease that specifically degrades the RNA of RNA:DNA hybrids. Participates in DNA replication, possibly by mediating the removal of lagging-strand Okazaki fragment RNA primers during DNA replication. Mediates the excision of single ribonucleotides from DNA:RNA duplexes.</text>
</comment>
<dbReference type="Gene3D" id="1.10.20.120">
    <property type="match status" value="1"/>
</dbReference>
<proteinExistence type="predicted"/>
<dbReference type="PANTHER" id="PTHR13383">
    <property type="entry name" value="RIBONUCLEASE H2 SUBUNIT B"/>
    <property type="match status" value="1"/>
</dbReference>
<gene>
    <name evidence="9" type="ORF">CLIB1423_23S01706</name>
</gene>
<feature type="region of interest" description="Disordered" evidence="6">
    <location>
        <begin position="296"/>
        <end position="324"/>
    </location>
</feature>
<evidence type="ECO:0000313" key="10">
    <source>
        <dbReference type="Proteomes" id="UP000837801"/>
    </source>
</evidence>
<dbReference type="CDD" id="cd09270">
    <property type="entry name" value="RNase_H2-B"/>
    <property type="match status" value="1"/>
</dbReference>
<feature type="compositionally biased region" description="Basic residues" evidence="6">
    <location>
        <begin position="309"/>
        <end position="322"/>
    </location>
</feature>
<feature type="domain" description="Rnh202 triple barrel" evidence="8">
    <location>
        <begin position="11"/>
        <end position="110"/>
    </location>
</feature>
<dbReference type="InterPro" id="IPR041195">
    <property type="entry name" value="Rnh202_N"/>
</dbReference>
<evidence type="ECO:0000256" key="2">
    <source>
        <dbReference type="ARBA" id="ARBA00019062"/>
    </source>
</evidence>
<dbReference type="Pfam" id="PF17745">
    <property type="entry name" value="Ydr279_N"/>
    <property type="match status" value="1"/>
</dbReference>
<evidence type="ECO:0000256" key="6">
    <source>
        <dbReference type="SAM" id="MobiDB-lite"/>
    </source>
</evidence>
<comment type="caution">
    <text evidence="9">The sequence shown here is derived from an EMBL/GenBank/DDBJ whole genome shotgun (WGS) entry which is preliminary data.</text>
</comment>
<dbReference type="GO" id="GO:0032299">
    <property type="term" value="C:ribonuclease H2 complex"/>
    <property type="evidence" value="ECO:0007669"/>
    <property type="project" value="InterPro"/>
</dbReference>
<dbReference type="OrthoDB" id="29098at2759"/>
<accession>A0A9P0W135</accession>
<dbReference type="InterPro" id="IPR019024">
    <property type="entry name" value="RNase_H2_suB_wHTH"/>
</dbReference>